<dbReference type="EMBL" id="CABFNO020000776">
    <property type="protein sequence ID" value="CAG9962004.1"/>
    <property type="molecule type" value="Genomic_DNA"/>
</dbReference>
<evidence type="ECO:0000256" key="1">
    <source>
        <dbReference type="ARBA" id="ARBA00000448"/>
    </source>
</evidence>
<dbReference type="EC" id="3.2.1.21" evidence="3"/>
<accession>A0A9N9XX79</accession>
<keyword evidence="5" id="KW-0119">Carbohydrate metabolism</keyword>
<evidence type="ECO:0000256" key="4">
    <source>
        <dbReference type="ARBA" id="ARBA00022801"/>
    </source>
</evidence>
<comment type="caution">
    <text evidence="8">The sequence shown here is derived from an EMBL/GenBank/DDBJ whole genome shotgun (WGS) entry which is preliminary data.</text>
</comment>
<dbReference type="InterPro" id="IPR050288">
    <property type="entry name" value="Cellulose_deg_GH3"/>
</dbReference>
<gene>
    <name evidence="8" type="ORF">CBYS24578_00018372</name>
</gene>
<reference evidence="8 9" key="2">
    <citation type="submission" date="2021-10" db="EMBL/GenBank/DDBJ databases">
        <authorList>
            <person name="Piombo E."/>
        </authorList>
    </citation>
    <scope>NUCLEOTIDE SEQUENCE [LARGE SCALE GENOMIC DNA]</scope>
</reference>
<dbReference type="InterPro" id="IPR036881">
    <property type="entry name" value="Glyco_hydro_3_C_sf"/>
</dbReference>
<dbReference type="Pfam" id="PF01915">
    <property type="entry name" value="Glyco_hydro_3_C"/>
    <property type="match status" value="1"/>
</dbReference>
<dbReference type="PANTHER" id="PTHR42715:SF13">
    <property type="entry name" value="BETA-GLUCOSIDASE K-RELATED"/>
    <property type="match status" value="1"/>
</dbReference>
<dbReference type="GO" id="GO:0009251">
    <property type="term" value="P:glucan catabolic process"/>
    <property type="evidence" value="ECO:0007669"/>
    <property type="project" value="TreeGrafter"/>
</dbReference>
<evidence type="ECO:0000256" key="2">
    <source>
        <dbReference type="ARBA" id="ARBA00005336"/>
    </source>
</evidence>
<keyword evidence="4" id="KW-0378">Hydrolase</keyword>
<evidence type="ECO:0000256" key="3">
    <source>
        <dbReference type="ARBA" id="ARBA00012744"/>
    </source>
</evidence>
<dbReference type="PANTHER" id="PTHR42715">
    <property type="entry name" value="BETA-GLUCOSIDASE"/>
    <property type="match status" value="1"/>
</dbReference>
<comment type="similarity">
    <text evidence="2">Belongs to the glycosyl hydrolase 3 family.</text>
</comment>
<dbReference type="Proteomes" id="UP000754883">
    <property type="component" value="Unassembled WGS sequence"/>
</dbReference>
<sequence>MLPWANTVKTHLHAWFGGNELGNGIADVLFGVVNPSGKLPLSFPRRIEDKPTFLNFGSERRQVIYGEGIYVGYKYYEKALLDVLYPFGHDLSYTSFVYCDLTVDTTSAKLNVRNSGDVAEAV</sequence>
<protein>
    <recommendedName>
        <fullName evidence="3">beta-glucosidase</fullName>
        <ecNumber evidence="3">3.2.1.21</ecNumber>
    </recommendedName>
</protein>
<name>A0A9N9XX79_9HYPO</name>
<dbReference type="SUPFAM" id="SSF52279">
    <property type="entry name" value="Beta-D-glucan exohydrolase, C-terminal domain"/>
    <property type="match status" value="1"/>
</dbReference>
<dbReference type="Gene3D" id="3.40.50.1700">
    <property type="entry name" value="Glycoside hydrolase family 3 C-terminal domain"/>
    <property type="match status" value="1"/>
</dbReference>
<organism evidence="8 9">
    <name type="scientific">Clonostachys byssicola</name>
    <dbReference type="NCBI Taxonomy" id="160290"/>
    <lineage>
        <taxon>Eukaryota</taxon>
        <taxon>Fungi</taxon>
        <taxon>Dikarya</taxon>
        <taxon>Ascomycota</taxon>
        <taxon>Pezizomycotina</taxon>
        <taxon>Sordariomycetes</taxon>
        <taxon>Hypocreomycetidae</taxon>
        <taxon>Hypocreales</taxon>
        <taxon>Bionectriaceae</taxon>
        <taxon>Clonostachys</taxon>
    </lineage>
</organism>
<keyword evidence="6" id="KW-0326">Glycosidase</keyword>
<reference evidence="9" key="1">
    <citation type="submission" date="2019-06" db="EMBL/GenBank/DDBJ databases">
        <authorList>
            <person name="Broberg M."/>
        </authorList>
    </citation>
    <scope>NUCLEOTIDE SEQUENCE [LARGE SCALE GENOMIC DNA]</scope>
</reference>
<keyword evidence="9" id="KW-1185">Reference proteome</keyword>
<evidence type="ECO:0000256" key="6">
    <source>
        <dbReference type="ARBA" id="ARBA00023295"/>
    </source>
</evidence>
<dbReference type="AlphaFoldDB" id="A0A9N9XX79"/>
<evidence type="ECO:0000313" key="9">
    <source>
        <dbReference type="Proteomes" id="UP000754883"/>
    </source>
</evidence>
<evidence type="ECO:0000256" key="5">
    <source>
        <dbReference type="ARBA" id="ARBA00023277"/>
    </source>
</evidence>
<comment type="catalytic activity">
    <reaction evidence="1">
        <text>Hydrolysis of terminal, non-reducing beta-D-glucosyl residues with release of beta-D-glucose.</text>
        <dbReference type="EC" id="3.2.1.21"/>
    </reaction>
</comment>
<evidence type="ECO:0000259" key="7">
    <source>
        <dbReference type="Pfam" id="PF01915"/>
    </source>
</evidence>
<dbReference type="InterPro" id="IPR002772">
    <property type="entry name" value="Glyco_hydro_3_C"/>
</dbReference>
<feature type="domain" description="Glycoside hydrolase family 3 C-terminal" evidence="7">
    <location>
        <begin position="2"/>
        <end position="73"/>
    </location>
</feature>
<dbReference type="OrthoDB" id="5239855at2759"/>
<evidence type="ECO:0000313" key="8">
    <source>
        <dbReference type="EMBL" id="CAG9962004.1"/>
    </source>
</evidence>
<dbReference type="GO" id="GO:0008422">
    <property type="term" value="F:beta-glucosidase activity"/>
    <property type="evidence" value="ECO:0007669"/>
    <property type="project" value="UniProtKB-EC"/>
</dbReference>
<proteinExistence type="inferred from homology"/>